<organism evidence="1 2">
    <name type="scientific">Reticulibacter mediterranei</name>
    <dbReference type="NCBI Taxonomy" id="2778369"/>
    <lineage>
        <taxon>Bacteria</taxon>
        <taxon>Bacillati</taxon>
        <taxon>Chloroflexota</taxon>
        <taxon>Ktedonobacteria</taxon>
        <taxon>Ktedonobacterales</taxon>
        <taxon>Reticulibacteraceae</taxon>
        <taxon>Reticulibacter</taxon>
    </lineage>
</organism>
<gene>
    <name evidence="1" type="ORF">KSF_098800</name>
</gene>
<name>A0A8J3N608_9CHLR</name>
<protein>
    <submittedName>
        <fullName evidence="1">Uncharacterized protein</fullName>
    </submittedName>
</protein>
<comment type="caution">
    <text evidence="1">The sequence shown here is derived from an EMBL/GenBank/DDBJ whole genome shotgun (WGS) entry which is preliminary data.</text>
</comment>
<reference evidence="1" key="1">
    <citation type="submission" date="2020-10" db="EMBL/GenBank/DDBJ databases">
        <title>Taxonomic study of unclassified bacteria belonging to the class Ktedonobacteria.</title>
        <authorList>
            <person name="Yabe S."/>
            <person name="Wang C.M."/>
            <person name="Zheng Y."/>
            <person name="Sakai Y."/>
            <person name="Cavaletti L."/>
            <person name="Monciardini P."/>
            <person name="Donadio S."/>
        </authorList>
    </citation>
    <scope>NUCLEOTIDE SEQUENCE</scope>
    <source>
        <strain evidence="1">ID150040</strain>
    </source>
</reference>
<evidence type="ECO:0000313" key="1">
    <source>
        <dbReference type="EMBL" id="GHO99832.1"/>
    </source>
</evidence>
<dbReference type="AlphaFoldDB" id="A0A8J3N608"/>
<proteinExistence type="predicted"/>
<sequence length="65" mass="6987">MEVAARLGRPSPGPRIGSMVELHRGDLHRSLDLTGIGKTLASEGIAAEEAPPAFLEIEPSLRPWE</sequence>
<keyword evidence="2" id="KW-1185">Reference proteome</keyword>
<evidence type="ECO:0000313" key="2">
    <source>
        <dbReference type="Proteomes" id="UP000597444"/>
    </source>
</evidence>
<dbReference type="Proteomes" id="UP000597444">
    <property type="component" value="Unassembled WGS sequence"/>
</dbReference>
<dbReference type="EMBL" id="BNJK01000002">
    <property type="protein sequence ID" value="GHO99832.1"/>
    <property type="molecule type" value="Genomic_DNA"/>
</dbReference>
<accession>A0A8J3N608</accession>